<keyword evidence="2" id="KW-1185">Reference proteome</keyword>
<proteinExistence type="predicted"/>
<dbReference type="EMBL" id="FZNN01000001">
    <property type="protein sequence ID" value="SNR26711.1"/>
    <property type="molecule type" value="Genomic_DNA"/>
</dbReference>
<organism evidence="1 2">
    <name type="scientific">Puniceibacterium sediminis</name>
    <dbReference type="NCBI Taxonomy" id="1608407"/>
    <lineage>
        <taxon>Bacteria</taxon>
        <taxon>Pseudomonadati</taxon>
        <taxon>Pseudomonadota</taxon>
        <taxon>Alphaproteobacteria</taxon>
        <taxon>Rhodobacterales</taxon>
        <taxon>Paracoccaceae</taxon>
        <taxon>Puniceibacterium</taxon>
    </lineage>
</organism>
<reference evidence="1 2" key="1">
    <citation type="submission" date="2017-06" db="EMBL/GenBank/DDBJ databases">
        <authorList>
            <person name="Kim H.J."/>
            <person name="Triplett B.A."/>
        </authorList>
    </citation>
    <scope>NUCLEOTIDE SEQUENCE [LARGE SCALE GENOMIC DNA]</scope>
    <source>
        <strain evidence="1 2">DSM 29052</strain>
    </source>
</reference>
<dbReference type="AlphaFoldDB" id="A0A238UXR2"/>
<protein>
    <submittedName>
        <fullName evidence="1">Uncharacterized protein</fullName>
    </submittedName>
</protein>
<name>A0A238UXR2_9RHOB</name>
<accession>A0A238UXR2</accession>
<sequence>MESGPEIQRQGVDAAHEVGAEGAVDGAVVTDTRLTLKSRAADHHMKMAFAALLKPRMAPVAFAVIAHNQFTWIECFAQTRLDFLSSGHFLAFNLCHLSVDSLEFGVRVEKVFP</sequence>
<evidence type="ECO:0000313" key="2">
    <source>
        <dbReference type="Proteomes" id="UP000198417"/>
    </source>
</evidence>
<evidence type="ECO:0000313" key="1">
    <source>
        <dbReference type="EMBL" id="SNR26711.1"/>
    </source>
</evidence>
<gene>
    <name evidence="1" type="ORF">SAMN06265370_101276</name>
</gene>
<dbReference type="Proteomes" id="UP000198417">
    <property type="component" value="Unassembled WGS sequence"/>
</dbReference>